<dbReference type="Proteomes" id="UP000434052">
    <property type="component" value="Unassembled WGS sequence"/>
</dbReference>
<dbReference type="PANTHER" id="PTHR24567:SF74">
    <property type="entry name" value="HTH-TYPE TRANSCRIPTIONAL REGULATOR ARCR"/>
    <property type="match status" value="1"/>
</dbReference>
<evidence type="ECO:0000259" key="1">
    <source>
        <dbReference type="PROSITE" id="PS50042"/>
    </source>
</evidence>
<dbReference type="Proteomes" id="UP000503251">
    <property type="component" value="Chromosome"/>
</dbReference>
<dbReference type="RefSeq" id="WP_144233453.1">
    <property type="nucleotide sequence ID" value="NZ_CP039543.1"/>
</dbReference>
<evidence type="ECO:0000313" key="3">
    <source>
        <dbReference type="EMBL" id="QJT09156.1"/>
    </source>
</evidence>
<dbReference type="InterPro" id="IPR000595">
    <property type="entry name" value="cNMP-bd_dom"/>
</dbReference>
<keyword evidence="6" id="KW-1185">Reference proteome</keyword>
<feature type="domain" description="Cyclic nucleotide-binding" evidence="1">
    <location>
        <begin position="16"/>
        <end position="136"/>
    </location>
</feature>
<feature type="domain" description="GGDEF" evidence="2">
    <location>
        <begin position="103"/>
        <end position="153"/>
    </location>
</feature>
<sequence>MHSIKDIANMFDETKWGKDFTRPEVEAIARFMSIHHYDKGQNIFKQGERQSYMAFIVDGRVDILKESLDDLEQIVVTLNPRTHFGEMAFVDDEPRSASATARDDVTLLVLSVDNFERILEQYPPIGIKMLRNIARMISQRLRMTTGKLVYTRV</sequence>
<gene>
    <name evidence="4" type="ORF">DQK91_00390</name>
    <name evidence="3" type="ORF">E8L03_09495</name>
</gene>
<evidence type="ECO:0000313" key="5">
    <source>
        <dbReference type="Proteomes" id="UP000434052"/>
    </source>
</evidence>
<evidence type="ECO:0000313" key="6">
    <source>
        <dbReference type="Proteomes" id="UP000503251"/>
    </source>
</evidence>
<dbReference type="EMBL" id="QMIF01000001">
    <property type="protein sequence ID" value="TVM36417.1"/>
    <property type="molecule type" value="Genomic_DNA"/>
</dbReference>
<dbReference type="GO" id="GO:0003700">
    <property type="term" value="F:DNA-binding transcription factor activity"/>
    <property type="evidence" value="ECO:0007669"/>
    <property type="project" value="TreeGrafter"/>
</dbReference>
<dbReference type="InterPro" id="IPR000160">
    <property type="entry name" value="GGDEF_dom"/>
</dbReference>
<dbReference type="Gene3D" id="2.60.120.10">
    <property type="entry name" value="Jelly Rolls"/>
    <property type="match status" value="1"/>
</dbReference>
<dbReference type="InterPro" id="IPR014710">
    <property type="entry name" value="RmlC-like_jellyroll"/>
</dbReference>
<name>A0A6P1ZPJ3_9BACT</name>
<reference evidence="3 6" key="2">
    <citation type="submission" date="2019-04" db="EMBL/GenBank/DDBJ databases">
        <title>Isolation and culture of sulfate reducing bacteria from the cold seep of the South China Sea.</title>
        <authorList>
            <person name="Sun C."/>
            <person name="Liu R."/>
        </authorList>
    </citation>
    <scope>NUCLEOTIDE SEQUENCE [LARGE SCALE GENOMIC DNA]</scope>
    <source>
        <strain evidence="3 6">CS1</strain>
    </source>
</reference>
<dbReference type="CDD" id="cd00038">
    <property type="entry name" value="CAP_ED"/>
    <property type="match status" value="1"/>
</dbReference>
<reference evidence="4 5" key="1">
    <citation type="submission" date="2018-06" db="EMBL/GenBank/DDBJ databases">
        <title>Complete genome of Desulfovibrio marinus P48SEP.</title>
        <authorList>
            <person name="Crispim J.S."/>
            <person name="Vidigal P.M.P."/>
            <person name="Silva L.C.F."/>
            <person name="Araujo L.C."/>
            <person name="Laguardia C.N."/>
            <person name="Dias R.S."/>
            <person name="Sousa M.P."/>
            <person name="Paula S.O."/>
            <person name="Silva C."/>
        </authorList>
    </citation>
    <scope>NUCLEOTIDE SEQUENCE [LARGE SCALE GENOMIC DNA]</scope>
    <source>
        <strain evidence="4 5">P48SEP</strain>
    </source>
</reference>
<dbReference type="EMBL" id="CP039543">
    <property type="protein sequence ID" value="QJT09156.1"/>
    <property type="molecule type" value="Genomic_DNA"/>
</dbReference>
<dbReference type="InterPro" id="IPR018490">
    <property type="entry name" value="cNMP-bd_dom_sf"/>
</dbReference>
<dbReference type="InterPro" id="IPR050397">
    <property type="entry name" value="Env_Response_Regulators"/>
</dbReference>
<evidence type="ECO:0000313" key="4">
    <source>
        <dbReference type="EMBL" id="TVM36417.1"/>
    </source>
</evidence>
<dbReference type="GO" id="GO:0005829">
    <property type="term" value="C:cytosol"/>
    <property type="evidence" value="ECO:0007669"/>
    <property type="project" value="TreeGrafter"/>
</dbReference>
<protein>
    <submittedName>
        <fullName evidence="3">Cyclic nucleotide-binding domain-containing protein</fullName>
    </submittedName>
</protein>
<organism evidence="4 5">
    <name type="scientific">Oceanidesulfovibrio marinus</name>
    <dbReference type="NCBI Taxonomy" id="370038"/>
    <lineage>
        <taxon>Bacteria</taxon>
        <taxon>Pseudomonadati</taxon>
        <taxon>Thermodesulfobacteriota</taxon>
        <taxon>Desulfovibrionia</taxon>
        <taxon>Desulfovibrionales</taxon>
        <taxon>Desulfovibrionaceae</taxon>
        <taxon>Oceanidesulfovibrio</taxon>
    </lineage>
</organism>
<dbReference type="Pfam" id="PF00027">
    <property type="entry name" value="cNMP_binding"/>
    <property type="match status" value="1"/>
</dbReference>
<dbReference type="AlphaFoldDB" id="A0A6P1ZPJ3"/>
<evidence type="ECO:0000259" key="2">
    <source>
        <dbReference type="PROSITE" id="PS50887"/>
    </source>
</evidence>
<dbReference type="PROSITE" id="PS50887">
    <property type="entry name" value="GGDEF"/>
    <property type="match status" value="1"/>
</dbReference>
<dbReference type="PROSITE" id="PS50042">
    <property type="entry name" value="CNMP_BINDING_3"/>
    <property type="match status" value="1"/>
</dbReference>
<dbReference type="SUPFAM" id="SSF51206">
    <property type="entry name" value="cAMP-binding domain-like"/>
    <property type="match status" value="1"/>
</dbReference>
<proteinExistence type="predicted"/>
<dbReference type="SMART" id="SM00100">
    <property type="entry name" value="cNMP"/>
    <property type="match status" value="1"/>
</dbReference>
<dbReference type="PANTHER" id="PTHR24567">
    <property type="entry name" value="CRP FAMILY TRANSCRIPTIONAL REGULATORY PROTEIN"/>
    <property type="match status" value="1"/>
</dbReference>
<accession>A0A6P1ZPJ3</accession>
<dbReference type="OrthoDB" id="9784809at2"/>